<dbReference type="PANTHER" id="PTHR47691">
    <property type="entry name" value="REGULATOR-RELATED"/>
    <property type="match status" value="1"/>
</dbReference>
<dbReference type="SUPFAM" id="SSF47413">
    <property type="entry name" value="lambda repressor-like DNA-binding domains"/>
    <property type="match status" value="1"/>
</dbReference>
<dbReference type="PROSITE" id="PS50943">
    <property type="entry name" value="HTH_CROC1"/>
    <property type="match status" value="1"/>
</dbReference>
<dbReference type="SMART" id="SM00530">
    <property type="entry name" value="HTH_XRE"/>
    <property type="match status" value="1"/>
</dbReference>
<dbReference type="Gene3D" id="1.10.260.40">
    <property type="entry name" value="lambda repressor-like DNA-binding domains"/>
    <property type="match status" value="1"/>
</dbReference>
<dbReference type="PANTHER" id="PTHR47691:SF3">
    <property type="entry name" value="HTH-TYPE TRANSCRIPTIONAL REGULATOR RV0890C-RELATED"/>
    <property type="match status" value="1"/>
</dbReference>
<dbReference type="Gene3D" id="3.40.50.300">
    <property type="entry name" value="P-loop containing nucleotide triphosphate hydrolases"/>
    <property type="match status" value="1"/>
</dbReference>
<dbReference type="GO" id="GO:0043531">
    <property type="term" value="F:ADP binding"/>
    <property type="evidence" value="ECO:0007669"/>
    <property type="project" value="InterPro"/>
</dbReference>
<dbReference type="InterPro" id="IPR027417">
    <property type="entry name" value="P-loop_NTPase"/>
</dbReference>
<evidence type="ECO:0000313" key="3">
    <source>
        <dbReference type="Proteomes" id="UP000295124"/>
    </source>
</evidence>
<sequence length="774" mass="83197">MSDFGPVLRKFRKAAGWSQERLSAESGVSAEAIKALEAGRHRHPRWLTLKLLGEGLALTEAQRAELVAAGSRTMVRAGTPRELPDDAVDFNGRSEQVAELQQMFTSGETRPGVVATAAIVGMGGIGKTALAVHVAHRVADQYPDGQLYLNLRGFGPGEPLTVLEALGRLSDSLGLQPPEGPEDVHEAAARYRSALAGRRVLVMLDDAADAAQVAALLPGASTCAVLITSRRAMTGLPGVAHLLLDVLPDAEALRMLAMIVGDDRTVTDPVSALSIVRLCGSLPLALHIAGGRLADQPTWTAADLNVRLTDSRRRLDELSDGNRDVRASIEFSLAAGDTATVDAFELLGLHHGEELDLRVAAALLDLPIAETEERLEHLVDLHLLESVAPRRYRLHDLIRDYVQETTDRRTDAASREAARVRVLRLYLAMAWRSSEHFQNRLATDWGASDWSAAAGRLSMDEIFAWFDIEIDEIAAAVRRAADGSPAEQALVAKIVLGLVPYFGIRRRHSDGVALATIALATAGADPFAAALTPHSLAQQYGAAGLYEQAVDYMTVALQAPKLIEYAEQQAWGEVCLGEFLMELGRLDEAAAAARSGVARAIRVGAERTEAAGRLILGTIAGRQGLPDVQDQEFGRAVEVVRQIAPQAAHYILLHVGISYRDSGQLLEAAAYFEMCRTAALAVGYDHAVAEALEGLGQVELARGNLSAAEQHLRDALEIVQGTWQPEARIRELLGQVLAAAGRQADARVEWTRTLDLLVRHGSPQADGVRGLLNG</sequence>
<dbReference type="OrthoDB" id="4326794at2"/>
<gene>
    <name evidence="2" type="ORF">E1263_11000</name>
</gene>
<dbReference type="Pfam" id="PF00931">
    <property type="entry name" value="NB-ARC"/>
    <property type="match status" value="1"/>
</dbReference>
<name>A0A4R4ZNI9_9ACTN</name>
<dbReference type="SUPFAM" id="SSF52540">
    <property type="entry name" value="P-loop containing nucleoside triphosphate hydrolases"/>
    <property type="match status" value="1"/>
</dbReference>
<dbReference type="Pfam" id="PF13560">
    <property type="entry name" value="HTH_31"/>
    <property type="match status" value="1"/>
</dbReference>
<dbReference type="PRINTS" id="PR00364">
    <property type="entry name" value="DISEASERSIST"/>
</dbReference>
<evidence type="ECO:0000313" key="2">
    <source>
        <dbReference type="EMBL" id="TDD60448.1"/>
    </source>
</evidence>
<accession>A0A4R4ZNI9</accession>
<dbReference type="Pfam" id="PF13424">
    <property type="entry name" value="TPR_12"/>
    <property type="match status" value="1"/>
</dbReference>
<dbReference type="SUPFAM" id="SSF48452">
    <property type="entry name" value="TPR-like"/>
    <property type="match status" value="2"/>
</dbReference>
<evidence type="ECO:0000259" key="1">
    <source>
        <dbReference type="PROSITE" id="PS50943"/>
    </source>
</evidence>
<keyword evidence="3" id="KW-1185">Reference proteome</keyword>
<organism evidence="2 3">
    <name type="scientific">Kribbella antibiotica</name>
    <dbReference type="NCBI Taxonomy" id="190195"/>
    <lineage>
        <taxon>Bacteria</taxon>
        <taxon>Bacillati</taxon>
        <taxon>Actinomycetota</taxon>
        <taxon>Actinomycetes</taxon>
        <taxon>Propionibacteriales</taxon>
        <taxon>Kribbellaceae</taxon>
        <taxon>Kribbella</taxon>
    </lineage>
</organism>
<dbReference type="CDD" id="cd00093">
    <property type="entry name" value="HTH_XRE"/>
    <property type="match status" value="1"/>
</dbReference>
<comment type="caution">
    <text evidence="2">The sequence shown here is derived from an EMBL/GenBank/DDBJ whole genome shotgun (WGS) entry which is preliminary data.</text>
</comment>
<dbReference type="InterPro" id="IPR002182">
    <property type="entry name" value="NB-ARC"/>
</dbReference>
<dbReference type="InterPro" id="IPR001387">
    <property type="entry name" value="Cro/C1-type_HTH"/>
</dbReference>
<dbReference type="AlphaFoldDB" id="A0A4R4ZNI9"/>
<dbReference type="EMBL" id="SMKX01000024">
    <property type="protein sequence ID" value="TDD60448.1"/>
    <property type="molecule type" value="Genomic_DNA"/>
</dbReference>
<feature type="domain" description="HTH cro/C1-type" evidence="1">
    <location>
        <begin position="8"/>
        <end position="63"/>
    </location>
</feature>
<dbReference type="Gene3D" id="1.25.40.10">
    <property type="entry name" value="Tetratricopeptide repeat domain"/>
    <property type="match status" value="1"/>
</dbReference>
<proteinExistence type="predicted"/>
<dbReference type="InterPro" id="IPR010982">
    <property type="entry name" value="Lambda_DNA-bd_dom_sf"/>
</dbReference>
<reference evidence="2 3" key="1">
    <citation type="submission" date="2019-03" db="EMBL/GenBank/DDBJ databases">
        <title>Draft genome sequences of novel Actinobacteria.</title>
        <authorList>
            <person name="Sahin N."/>
            <person name="Ay H."/>
            <person name="Saygin H."/>
        </authorList>
    </citation>
    <scope>NUCLEOTIDE SEQUENCE [LARGE SCALE GENOMIC DNA]</scope>
    <source>
        <strain evidence="2 3">JCM 13523</strain>
    </source>
</reference>
<dbReference type="RefSeq" id="WP_132167130.1">
    <property type="nucleotide sequence ID" value="NZ_SMKX01000024.1"/>
</dbReference>
<dbReference type="InterPro" id="IPR011990">
    <property type="entry name" value="TPR-like_helical_dom_sf"/>
</dbReference>
<dbReference type="Proteomes" id="UP000295124">
    <property type="component" value="Unassembled WGS sequence"/>
</dbReference>
<dbReference type="GO" id="GO:0003677">
    <property type="term" value="F:DNA binding"/>
    <property type="evidence" value="ECO:0007669"/>
    <property type="project" value="InterPro"/>
</dbReference>
<protein>
    <submittedName>
        <fullName evidence="2">XRE family transcriptional regulator</fullName>
    </submittedName>
</protein>